<evidence type="ECO:0000313" key="2">
    <source>
        <dbReference type="Proteomes" id="UP001198862"/>
    </source>
</evidence>
<reference evidence="1 2" key="1">
    <citation type="submission" date="2021-11" db="EMBL/GenBank/DDBJ databases">
        <authorList>
            <person name="Lee D.-H."/>
            <person name="Kim S.-B."/>
        </authorList>
    </citation>
    <scope>NUCLEOTIDE SEQUENCE [LARGE SCALE GENOMIC DNA]</scope>
    <source>
        <strain evidence="1 2">KCTC 52223</strain>
    </source>
</reference>
<comment type="caution">
    <text evidence="1">The sequence shown here is derived from an EMBL/GenBank/DDBJ whole genome shotgun (WGS) entry which is preliminary data.</text>
</comment>
<accession>A0ABS8KS90</accession>
<proteinExistence type="predicted"/>
<sequence length="33" mass="3561">AGKPAKVAIVACMRKLVTILNAILRDKKPWANA</sequence>
<protein>
    <submittedName>
        <fullName evidence="1">IS110 family transposase</fullName>
    </submittedName>
</protein>
<dbReference type="EMBL" id="JAJISD010000002">
    <property type="protein sequence ID" value="MCC8428942.1"/>
    <property type="molecule type" value="Genomic_DNA"/>
</dbReference>
<dbReference type="Proteomes" id="UP001198862">
    <property type="component" value="Unassembled WGS sequence"/>
</dbReference>
<keyword evidence="2" id="KW-1185">Reference proteome</keyword>
<name>A0ABS8KS90_9HYPH</name>
<gene>
    <name evidence="1" type="ORF">LJ725_08200</name>
</gene>
<evidence type="ECO:0000313" key="1">
    <source>
        <dbReference type="EMBL" id="MCC8428942.1"/>
    </source>
</evidence>
<feature type="non-terminal residue" evidence="1">
    <location>
        <position position="1"/>
    </location>
</feature>
<organism evidence="1 2">
    <name type="scientific">Reyranella aquatilis</name>
    <dbReference type="NCBI Taxonomy" id="2035356"/>
    <lineage>
        <taxon>Bacteria</taxon>
        <taxon>Pseudomonadati</taxon>
        <taxon>Pseudomonadota</taxon>
        <taxon>Alphaproteobacteria</taxon>
        <taxon>Hyphomicrobiales</taxon>
        <taxon>Reyranellaceae</taxon>
        <taxon>Reyranella</taxon>
    </lineage>
</organism>